<dbReference type="EMBL" id="JAKOGI010000014">
    <property type="protein sequence ID" value="KAJ8450576.1"/>
    <property type="molecule type" value="Genomic_DNA"/>
</dbReference>
<dbReference type="GO" id="GO:0000731">
    <property type="term" value="P:DNA synthesis involved in DNA repair"/>
    <property type="evidence" value="ECO:0007669"/>
    <property type="project" value="InterPro"/>
</dbReference>
<protein>
    <recommendedName>
        <fullName evidence="4">DNA polymerase delta subunit 4</fullName>
    </recommendedName>
</protein>
<sequence length="245" mass="27550">MATARSDMKGYFKQKKKGGSTISKPSPKLAKKTPPTPYIGVDLVQPPALVADEASLDHQDERDENEEVLRQFDINMKYGPCIGMTRLERWNRANKLGLNPSKEVEELLKSGKVLSECLWDGWRLSAPTIMNHPVAQLSSWLQIVTNIIMRSGMPYGGSYHWPSNREHIILELFLITIFIEVLVNPLPGIRRHAWEELHSINTLPDVLHLLLLERLEQVVSRSMLSPEDISVTGMSSSSPASNSIT</sequence>
<comment type="caution">
    <text evidence="2">The sequence shown here is derived from an EMBL/GenBank/DDBJ whole genome shotgun (WGS) entry which is preliminary data.</text>
</comment>
<feature type="region of interest" description="Disordered" evidence="1">
    <location>
        <begin position="1"/>
        <end position="37"/>
    </location>
</feature>
<dbReference type="Proteomes" id="UP001153076">
    <property type="component" value="Unassembled WGS sequence"/>
</dbReference>
<feature type="compositionally biased region" description="Basic and acidic residues" evidence="1">
    <location>
        <begin position="1"/>
        <end position="10"/>
    </location>
</feature>
<dbReference type="AlphaFoldDB" id="A0A9Q1KXE4"/>
<dbReference type="PANTHER" id="PTHR14303:SF0">
    <property type="entry name" value="DNA POLYMERASE DELTA SUBUNIT 4"/>
    <property type="match status" value="1"/>
</dbReference>
<reference evidence="2" key="1">
    <citation type="submission" date="2022-04" db="EMBL/GenBank/DDBJ databases">
        <title>Carnegiea gigantea Genome sequencing and assembly v2.</title>
        <authorList>
            <person name="Copetti D."/>
            <person name="Sanderson M.J."/>
            <person name="Burquez A."/>
            <person name="Wojciechowski M.F."/>
        </authorList>
    </citation>
    <scope>NUCLEOTIDE SEQUENCE</scope>
    <source>
        <strain evidence="2">SGP5-SGP5p</strain>
        <tissue evidence="2">Aerial part</tissue>
    </source>
</reference>
<dbReference type="GO" id="GO:0043625">
    <property type="term" value="C:delta DNA polymerase complex"/>
    <property type="evidence" value="ECO:0007669"/>
    <property type="project" value="TreeGrafter"/>
</dbReference>
<accession>A0A9Q1KXE4</accession>
<evidence type="ECO:0000313" key="2">
    <source>
        <dbReference type="EMBL" id="KAJ8450576.1"/>
    </source>
</evidence>
<keyword evidence="3" id="KW-1185">Reference proteome</keyword>
<dbReference type="GO" id="GO:0006261">
    <property type="term" value="P:DNA-templated DNA replication"/>
    <property type="evidence" value="ECO:0007669"/>
    <property type="project" value="TreeGrafter"/>
</dbReference>
<dbReference type="OrthoDB" id="337486at2759"/>
<dbReference type="Pfam" id="PF04081">
    <property type="entry name" value="DNA_pol_delta_4"/>
    <property type="match status" value="1"/>
</dbReference>
<gene>
    <name evidence="2" type="ORF">Cgig2_020213</name>
</gene>
<organism evidence="2 3">
    <name type="scientific">Carnegiea gigantea</name>
    <dbReference type="NCBI Taxonomy" id="171969"/>
    <lineage>
        <taxon>Eukaryota</taxon>
        <taxon>Viridiplantae</taxon>
        <taxon>Streptophyta</taxon>
        <taxon>Embryophyta</taxon>
        <taxon>Tracheophyta</taxon>
        <taxon>Spermatophyta</taxon>
        <taxon>Magnoliopsida</taxon>
        <taxon>eudicotyledons</taxon>
        <taxon>Gunneridae</taxon>
        <taxon>Pentapetalae</taxon>
        <taxon>Caryophyllales</taxon>
        <taxon>Cactineae</taxon>
        <taxon>Cactaceae</taxon>
        <taxon>Cactoideae</taxon>
        <taxon>Echinocereeae</taxon>
        <taxon>Carnegiea</taxon>
    </lineage>
</organism>
<proteinExistence type="predicted"/>
<evidence type="ECO:0000256" key="1">
    <source>
        <dbReference type="SAM" id="MobiDB-lite"/>
    </source>
</evidence>
<evidence type="ECO:0000313" key="3">
    <source>
        <dbReference type="Proteomes" id="UP001153076"/>
    </source>
</evidence>
<name>A0A9Q1KXE4_9CARY</name>
<dbReference type="InterPro" id="IPR007218">
    <property type="entry name" value="DNA_pol_delta_4"/>
</dbReference>
<evidence type="ECO:0008006" key="4">
    <source>
        <dbReference type="Google" id="ProtNLM"/>
    </source>
</evidence>
<dbReference type="PANTHER" id="PTHR14303">
    <property type="entry name" value="DNA POLYMERASE DELTA SUBUNIT 4"/>
    <property type="match status" value="1"/>
</dbReference>
<dbReference type="GO" id="GO:0003887">
    <property type="term" value="F:DNA-directed DNA polymerase activity"/>
    <property type="evidence" value="ECO:0007669"/>
    <property type="project" value="TreeGrafter"/>
</dbReference>